<keyword evidence="1" id="KW-1133">Transmembrane helix</keyword>
<keyword evidence="1" id="KW-0812">Transmembrane</keyword>
<feature type="transmembrane region" description="Helical" evidence="1">
    <location>
        <begin position="59"/>
        <end position="82"/>
    </location>
</feature>
<feature type="signal peptide" evidence="2">
    <location>
        <begin position="1"/>
        <end position="19"/>
    </location>
</feature>
<comment type="caution">
    <text evidence="3">The sequence shown here is derived from an EMBL/GenBank/DDBJ whole genome shotgun (WGS) entry which is preliminary data.</text>
</comment>
<evidence type="ECO:0000313" key="3">
    <source>
        <dbReference type="EMBL" id="KAK7523375.1"/>
    </source>
</evidence>
<evidence type="ECO:0000313" key="4">
    <source>
        <dbReference type="Proteomes" id="UP001363622"/>
    </source>
</evidence>
<name>A0ABR1KWW8_9PEZI</name>
<keyword evidence="4" id="KW-1185">Reference proteome</keyword>
<accession>A0ABR1KWW8</accession>
<keyword evidence="1" id="KW-0472">Membrane</keyword>
<dbReference type="Proteomes" id="UP001363622">
    <property type="component" value="Unassembled WGS sequence"/>
</dbReference>
<evidence type="ECO:0008006" key="5">
    <source>
        <dbReference type="Google" id="ProtNLM"/>
    </source>
</evidence>
<evidence type="ECO:0000256" key="1">
    <source>
        <dbReference type="SAM" id="Phobius"/>
    </source>
</evidence>
<evidence type="ECO:0000256" key="2">
    <source>
        <dbReference type="SAM" id="SignalP"/>
    </source>
</evidence>
<protein>
    <recommendedName>
        <fullName evidence="5">Secreted protein</fullName>
    </recommendedName>
</protein>
<reference evidence="3 4" key="1">
    <citation type="submission" date="2024-04" db="EMBL/GenBank/DDBJ databases">
        <title>Phyllosticta paracitricarpa is synonymous to the EU quarantine fungus P. citricarpa based on phylogenomic analyses.</title>
        <authorList>
            <consortium name="Lawrence Berkeley National Laboratory"/>
            <person name="Van Ingen-Buijs V.A."/>
            <person name="Van Westerhoven A.C."/>
            <person name="Haridas S."/>
            <person name="Skiadas P."/>
            <person name="Martin F."/>
            <person name="Groenewald J.Z."/>
            <person name="Crous P.W."/>
            <person name="Seidl M.F."/>
        </authorList>
    </citation>
    <scope>NUCLEOTIDE SEQUENCE [LARGE SCALE GENOMIC DNA]</scope>
    <source>
        <strain evidence="3 4">CBS 123371</strain>
    </source>
</reference>
<sequence>MCVLCCVSFLFSFFSFLFSFSFHLSALAGDDVAMATANAFLLSPRSIVSDSDRFPGAYFSSSLSLFFFSLFLSFLCFELHTITMHNTAARKMG</sequence>
<dbReference type="EMBL" id="JBBPHU010000001">
    <property type="protein sequence ID" value="KAK7523375.1"/>
    <property type="molecule type" value="Genomic_DNA"/>
</dbReference>
<organism evidence="3 4">
    <name type="scientific">Phyllosticta citriasiana</name>
    <dbReference type="NCBI Taxonomy" id="595635"/>
    <lineage>
        <taxon>Eukaryota</taxon>
        <taxon>Fungi</taxon>
        <taxon>Dikarya</taxon>
        <taxon>Ascomycota</taxon>
        <taxon>Pezizomycotina</taxon>
        <taxon>Dothideomycetes</taxon>
        <taxon>Dothideomycetes incertae sedis</taxon>
        <taxon>Botryosphaeriales</taxon>
        <taxon>Phyllostictaceae</taxon>
        <taxon>Phyllosticta</taxon>
    </lineage>
</organism>
<feature type="chain" id="PRO_5046772971" description="Secreted protein" evidence="2">
    <location>
        <begin position="20"/>
        <end position="93"/>
    </location>
</feature>
<gene>
    <name evidence="3" type="ORF">IWZ03DRAFT_364427</name>
</gene>
<keyword evidence="2" id="KW-0732">Signal</keyword>
<proteinExistence type="predicted"/>